<dbReference type="PANTHER" id="PTHR35807">
    <property type="entry name" value="TRANSCRIPTIONAL REGULATOR REDD-RELATED"/>
    <property type="match status" value="1"/>
</dbReference>
<dbReference type="PANTHER" id="PTHR35807:SF1">
    <property type="entry name" value="TRANSCRIPTIONAL REGULATOR REDD"/>
    <property type="match status" value="1"/>
</dbReference>
<evidence type="ECO:0000259" key="3">
    <source>
        <dbReference type="SMART" id="SM01043"/>
    </source>
</evidence>
<reference evidence="4 6" key="1">
    <citation type="submission" date="2024-07" db="EMBL/GenBank/DDBJ databases">
        <title>Description of Labrys sedimenti sp. nov., isolated from a diclofenac-degrading enrichment culture.</title>
        <authorList>
            <person name="Tancsics A."/>
            <person name="Csepanyi A."/>
        </authorList>
    </citation>
    <scope>NUCLEOTIDE SEQUENCE [LARGE SCALE GENOMIC DNA]</scope>
    <source>
        <strain evidence="4 6">LMG 23578</strain>
    </source>
</reference>
<evidence type="ECO:0000313" key="6">
    <source>
        <dbReference type="Proteomes" id="UP001555786"/>
    </source>
</evidence>
<dbReference type="RefSeq" id="WP_367626150.1">
    <property type="nucleotide sequence ID" value="NZ_JBFNQD010000014.1"/>
</dbReference>
<keyword evidence="1" id="KW-0805">Transcription regulation</keyword>
<evidence type="ECO:0000256" key="1">
    <source>
        <dbReference type="ARBA" id="ARBA00023015"/>
    </source>
</evidence>
<dbReference type="Proteomes" id="UP001555786">
    <property type="component" value="Unassembled WGS sequence"/>
</dbReference>
<evidence type="ECO:0000313" key="7">
    <source>
        <dbReference type="Proteomes" id="UP001595190"/>
    </source>
</evidence>
<gene>
    <name evidence="4" type="ORF">ABXS05_28095</name>
    <name evidence="5" type="ORF">ACETRX_14705</name>
</gene>
<dbReference type="Pfam" id="PF03704">
    <property type="entry name" value="BTAD"/>
    <property type="match status" value="1"/>
</dbReference>
<dbReference type="EMBL" id="JBFNQD010000014">
    <property type="protein sequence ID" value="MEW9309444.1"/>
    <property type="molecule type" value="Genomic_DNA"/>
</dbReference>
<evidence type="ECO:0000256" key="2">
    <source>
        <dbReference type="ARBA" id="ARBA00023163"/>
    </source>
</evidence>
<dbReference type="SUPFAM" id="SSF48452">
    <property type="entry name" value="TPR-like"/>
    <property type="match status" value="2"/>
</dbReference>
<dbReference type="Gene3D" id="1.25.40.10">
    <property type="entry name" value="Tetratricopeptide repeat domain"/>
    <property type="match status" value="2"/>
</dbReference>
<dbReference type="InterPro" id="IPR051677">
    <property type="entry name" value="AfsR-DnrI-RedD_regulator"/>
</dbReference>
<protein>
    <submittedName>
        <fullName evidence="4">BTAD domain-containing putative transcriptional regulator</fullName>
    </submittedName>
</protein>
<keyword evidence="2" id="KW-0804">Transcription</keyword>
<proteinExistence type="predicted"/>
<dbReference type="InterPro" id="IPR011990">
    <property type="entry name" value="TPR-like_helical_dom_sf"/>
</dbReference>
<reference evidence="5 7" key="2">
    <citation type="submission" date="2024-09" db="EMBL/GenBank/DDBJ databases">
        <title>Description of Labrys sedimenti sp. nov., isolated from a diclofenac-degrading enrichment culture, and genome-based reclassification of Labrys portucalensis as a later heterotypic synonym of Labrys neptuniae.</title>
        <authorList>
            <person name="Tancsics A."/>
            <person name="Csepanyi A."/>
        </authorList>
    </citation>
    <scope>NUCLEOTIDE SEQUENCE [LARGE SCALE GENOMIC DNA]</scope>
    <source>
        <strain evidence="5 7">LMG 23412</strain>
    </source>
</reference>
<sequence>MIVHLVGVPHMAQPTEGVFPAKGYILIAMLLLAGSGRMSRQAVAALLWDDAPEEKALTNLRQLLVRIHRCWPYEEPLIETSGSHLMAGSSAQRSDLASILALQKSAVLAERVEAVLLARGDLLDTIDTGGGELAQWFRGERERFRRLVLGLAADVLLEMTRFGRAPEREIDIIGERMLALEPEREESYRALLEAYGRNGNFDAVNRTYATLVAVLKQELDSEPRPETMAAMRRILANAPRARLHVVSDRSSEMQGDADREVSATRSLVGLPRVALFPPKALAGDQLHYLHRALIEDVANDLSRHRTFAVIAPHSSFEVADSPDAERLAALRSGYLISGFMLPDGEHMALRLTRQPGAEIIWAAEYPIGLDKLPSTFRRITRQISSTLASEIERDQLDRMRADPKPNAYRHYLEGQTRLKNCDLPKLRRARAEFKQAISEDRSFAPAHARIAQTLQLEWLMLGGNDPYLLHQARHEAETALAIDGGIGEGHWMAAVVALYQRDFDYAAEKFLVAEALNPHSADLLSHHADALSHLGFADTGWERFQRALELNPFPPDYYWWFGCTIAIRRRDFATGIELCKNMSSEDAVLRVLAMCHGLMGNVDVARQYGRKLAEMYPGATALEMARLAPDRRSEDINLCAEGLRIAGLD</sequence>
<evidence type="ECO:0000313" key="5">
    <source>
        <dbReference type="EMBL" id="MFC2250873.1"/>
    </source>
</evidence>
<dbReference type="EMBL" id="JBHGPK010000004">
    <property type="protein sequence ID" value="MFC2250873.1"/>
    <property type="molecule type" value="Genomic_DNA"/>
</dbReference>
<dbReference type="Proteomes" id="UP001595190">
    <property type="component" value="Unassembled WGS sequence"/>
</dbReference>
<organism evidence="4 6">
    <name type="scientific">Labrys neptuniae</name>
    <dbReference type="NCBI Taxonomy" id="376174"/>
    <lineage>
        <taxon>Bacteria</taxon>
        <taxon>Pseudomonadati</taxon>
        <taxon>Pseudomonadota</taxon>
        <taxon>Alphaproteobacteria</taxon>
        <taxon>Hyphomicrobiales</taxon>
        <taxon>Xanthobacteraceae</taxon>
        <taxon>Labrys</taxon>
    </lineage>
</organism>
<dbReference type="InterPro" id="IPR005158">
    <property type="entry name" value="BTAD"/>
</dbReference>
<feature type="domain" description="Bacterial transcriptional activator" evidence="3">
    <location>
        <begin position="94"/>
        <end position="235"/>
    </location>
</feature>
<dbReference type="SMART" id="SM01043">
    <property type="entry name" value="BTAD"/>
    <property type="match status" value="1"/>
</dbReference>
<evidence type="ECO:0000313" key="4">
    <source>
        <dbReference type="EMBL" id="MEW9309444.1"/>
    </source>
</evidence>
<accession>A0ABV3PUZ8</accession>
<comment type="caution">
    <text evidence="4">The sequence shown here is derived from an EMBL/GenBank/DDBJ whole genome shotgun (WGS) entry which is preliminary data.</text>
</comment>
<name>A0ABV3PUZ8_9HYPH</name>
<keyword evidence="6" id="KW-1185">Reference proteome</keyword>